<organism evidence="2 3">
    <name type="scientific">Amborella trichopoda</name>
    <dbReference type="NCBI Taxonomy" id="13333"/>
    <lineage>
        <taxon>Eukaryota</taxon>
        <taxon>Viridiplantae</taxon>
        <taxon>Streptophyta</taxon>
        <taxon>Embryophyta</taxon>
        <taxon>Tracheophyta</taxon>
        <taxon>Spermatophyta</taxon>
        <taxon>Magnoliopsida</taxon>
        <taxon>Amborellales</taxon>
        <taxon>Amborellaceae</taxon>
        <taxon>Amborella</taxon>
    </lineage>
</organism>
<dbReference type="Gramene" id="ERN10361">
    <property type="protein sequence ID" value="ERN10361"/>
    <property type="gene ID" value="AMTR_s00026p00101350"/>
</dbReference>
<proteinExistence type="predicted"/>
<keyword evidence="3" id="KW-1185">Reference proteome</keyword>
<dbReference type="KEGG" id="atr:18438534"/>
<sequence length="243" mass="26127">MATAILRSHDCLKNRLPASMGLYAQSQPDSGQVPGNRSIGFRKRSSQSGFRQNHGRTTRRPAKDLPAGPVTILKRGQEYKPGAMVNTSGAVGSDVAEVRVSKGSQYVLEKRALKEGETVRKVSSVNGGFAPVSEVNLSKKGREAAERGFPISEVNISKKGREPAERGFSKMDVVSDERLGPDPALVPKQLGFSGSTIVEKFAGPVCFSSPSPSSLPMPGFSRKEQMPTDCATKDLRRLLGINL</sequence>
<accession>W1PRL7</accession>
<name>W1PRL7_AMBTC</name>
<dbReference type="Proteomes" id="UP000017836">
    <property type="component" value="Unassembled WGS sequence"/>
</dbReference>
<gene>
    <name evidence="2" type="ORF">AMTR_s00026p00101350</name>
</gene>
<reference evidence="3" key="1">
    <citation type="journal article" date="2013" name="Science">
        <title>The Amborella genome and the evolution of flowering plants.</title>
        <authorList>
            <consortium name="Amborella Genome Project"/>
        </authorList>
    </citation>
    <scope>NUCLEOTIDE SEQUENCE [LARGE SCALE GENOMIC DNA]</scope>
</reference>
<dbReference type="PANTHER" id="PTHR33670">
    <property type="entry name" value="SPLICING FACTOR, PROLINE- AND GLUTAMINE-RICH-LIKE"/>
    <property type="match status" value="1"/>
</dbReference>
<dbReference type="STRING" id="13333.W1PRL7"/>
<dbReference type="GO" id="GO:0016071">
    <property type="term" value="P:mRNA metabolic process"/>
    <property type="evidence" value="ECO:0007669"/>
    <property type="project" value="UniProtKB-ARBA"/>
</dbReference>
<dbReference type="Pfam" id="PF15365">
    <property type="entry name" value="PNRC"/>
    <property type="match status" value="1"/>
</dbReference>
<feature type="region of interest" description="Disordered" evidence="1">
    <location>
        <begin position="22"/>
        <end position="67"/>
    </location>
</feature>
<protein>
    <submittedName>
        <fullName evidence="2">Uncharacterized protein</fullName>
    </submittedName>
</protein>
<dbReference type="AlphaFoldDB" id="W1PRL7"/>
<feature type="compositionally biased region" description="Polar residues" evidence="1">
    <location>
        <begin position="24"/>
        <end position="35"/>
    </location>
</feature>
<dbReference type="EMBL" id="KI392852">
    <property type="protein sequence ID" value="ERN10361.1"/>
    <property type="molecule type" value="Genomic_DNA"/>
</dbReference>
<evidence type="ECO:0000313" key="3">
    <source>
        <dbReference type="Proteomes" id="UP000017836"/>
    </source>
</evidence>
<dbReference type="InterPro" id="IPR028322">
    <property type="entry name" value="PNRC-like_rgn"/>
</dbReference>
<evidence type="ECO:0000313" key="2">
    <source>
        <dbReference type="EMBL" id="ERN10361.1"/>
    </source>
</evidence>
<dbReference type="PANTHER" id="PTHR33670:SF1">
    <property type="entry name" value="OS09G0416300 PROTEIN"/>
    <property type="match status" value="1"/>
</dbReference>
<dbReference type="OrthoDB" id="1935097at2759"/>
<dbReference type="eggNOG" id="ENOG502SWHE">
    <property type="taxonomic scope" value="Eukaryota"/>
</dbReference>
<evidence type="ECO:0000256" key="1">
    <source>
        <dbReference type="SAM" id="MobiDB-lite"/>
    </source>
</evidence>
<dbReference type="HOGENOM" id="CLU_079218_0_0_1"/>